<evidence type="ECO:0000313" key="1">
    <source>
        <dbReference type="EMBL" id="CAI8925760.1"/>
    </source>
</evidence>
<organism evidence="1 2">
    <name type="scientific">Methylocaldum szegediense</name>
    <dbReference type="NCBI Taxonomy" id="73780"/>
    <lineage>
        <taxon>Bacteria</taxon>
        <taxon>Pseudomonadati</taxon>
        <taxon>Pseudomonadota</taxon>
        <taxon>Gammaproteobacteria</taxon>
        <taxon>Methylococcales</taxon>
        <taxon>Methylococcaceae</taxon>
        <taxon>Methylocaldum</taxon>
    </lineage>
</organism>
<dbReference type="Proteomes" id="UP001162030">
    <property type="component" value="Chromosome"/>
</dbReference>
<name>A0ABM9I6K8_9GAMM</name>
<keyword evidence="2" id="KW-1185">Reference proteome</keyword>
<sequence>MHYSNERIVILVDGTGWQKSELFLIFCLISRSRSCPLNMSEWNLVEDLWDGTCEISFYNRVPGI</sequence>
<proteinExistence type="predicted"/>
<gene>
    <name evidence="1" type="ORF">MSZNOR_3934</name>
</gene>
<reference evidence="1 2" key="1">
    <citation type="submission" date="2023-03" db="EMBL/GenBank/DDBJ databases">
        <authorList>
            <person name="Pearce D."/>
        </authorList>
    </citation>
    <scope>NUCLEOTIDE SEQUENCE [LARGE SCALE GENOMIC DNA]</scope>
    <source>
        <strain evidence="1">Msz</strain>
    </source>
</reference>
<dbReference type="EMBL" id="OX458333">
    <property type="protein sequence ID" value="CAI8925760.1"/>
    <property type="molecule type" value="Genomic_DNA"/>
</dbReference>
<accession>A0ABM9I6K8</accession>
<evidence type="ECO:0000313" key="2">
    <source>
        <dbReference type="Proteomes" id="UP001162030"/>
    </source>
</evidence>
<protein>
    <submittedName>
        <fullName evidence="1">Uncharacterized protein</fullName>
    </submittedName>
</protein>